<feature type="compositionally biased region" description="Polar residues" evidence="1">
    <location>
        <begin position="1"/>
        <end position="10"/>
    </location>
</feature>
<accession>A0A9J6A239</accession>
<feature type="compositionally biased region" description="Acidic residues" evidence="1">
    <location>
        <begin position="11"/>
        <end position="28"/>
    </location>
</feature>
<gene>
    <name evidence="2" type="ORF">H5410_018179</name>
</gene>
<protein>
    <submittedName>
        <fullName evidence="2">Uncharacterized protein</fullName>
    </submittedName>
</protein>
<name>A0A9J6A239_SOLCO</name>
<evidence type="ECO:0000313" key="3">
    <source>
        <dbReference type="Proteomes" id="UP000824120"/>
    </source>
</evidence>
<organism evidence="2 3">
    <name type="scientific">Solanum commersonii</name>
    <name type="common">Commerson's wild potato</name>
    <name type="synonym">Commerson's nightshade</name>
    <dbReference type="NCBI Taxonomy" id="4109"/>
    <lineage>
        <taxon>Eukaryota</taxon>
        <taxon>Viridiplantae</taxon>
        <taxon>Streptophyta</taxon>
        <taxon>Embryophyta</taxon>
        <taxon>Tracheophyta</taxon>
        <taxon>Spermatophyta</taxon>
        <taxon>Magnoliopsida</taxon>
        <taxon>eudicotyledons</taxon>
        <taxon>Gunneridae</taxon>
        <taxon>Pentapetalae</taxon>
        <taxon>asterids</taxon>
        <taxon>lamiids</taxon>
        <taxon>Solanales</taxon>
        <taxon>Solanaceae</taxon>
        <taxon>Solanoideae</taxon>
        <taxon>Solaneae</taxon>
        <taxon>Solanum</taxon>
    </lineage>
</organism>
<proteinExistence type="predicted"/>
<sequence>MLTSFSSTILQDEDEEEEEDVEVDDEQETIMSSKRMYRCEHCKKNDDIGELSFETMQAKCLDCQMAFSSSISLKLHRCKCNQQCHEMEESSPDGGDGKKK</sequence>
<evidence type="ECO:0000256" key="1">
    <source>
        <dbReference type="SAM" id="MobiDB-lite"/>
    </source>
</evidence>
<dbReference type="AlphaFoldDB" id="A0A9J6A239"/>
<dbReference type="EMBL" id="JACXVP010000003">
    <property type="protein sequence ID" value="KAG5618355.1"/>
    <property type="molecule type" value="Genomic_DNA"/>
</dbReference>
<comment type="caution">
    <text evidence="2">The sequence shown here is derived from an EMBL/GenBank/DDBJ whole genome shotgun (WGS) entry which is preliminary data.</text>
</comment>
<keyword evidence="3" id="KW-1185">Reference proteome</keyword>
<dbReference type="Proteomes" id="UP000824120">
    <property type="component" value="Chromosome 3"/>
</dbReference>
<reference evidence="2 3" key="1">
    <citation type="submission" date="2020-09" db="EMBL/GenBank/DDBJ databases">
        <title>De no assembly of potato wild relative species, Solanum commersonii.</title>
        <authorList>
            <person name="Cho K."/>
        </authorList>
    </citation>
    <scope>NUCLEOTIDE SEQUENCE [LARGE SCALE GENOMIC DNA]</scope>
    <source>
        <strain evidence="2">LZ3.2</strain>
        <tissue evidence="2">Leaf</tissue>
    </source>
</reference>
<feature type="region of interest" description="Disordered" evidence="1">
    <location>
        <begin position="1"/>
        <end position="28"/>
    </location>
</feature>
<evidence type="ECO:0000313" key="2">
    <source>
        <dbReference type="EMBL" id="KAG5618355.1"/>
    </source>
</evidence>